<proteinExistence type="predicted"/>
<dbReference type="EMBL" id="FZOA01000005">
    <property type="protein sequence ID" value="SNR86090.1"/>
    <property type="molecule type" value="Genomic_DNA"/>
</dbReference>
<dbReference type="Proteomes" id="UP000198305">
    <property type="component" value="Unassembled WGS sequence"/>
</dbReference>
<dbReference type="AlphaFoldDB" id="A0A238ZRX4"/>
<evidence type="ECO:0000313" key="2">
    <source>
        <dbReference type="EMBL" id="SNR86090.1"/>
    </source>
</evidence>
<evidence type="ECO:0000256" key="1">
    <source>
        <dbReference type="SAM" id="Phobius"/>
    </source>
</evidence>
<feature type="transmembrane region" description="Helical" evidence="1">
    <location>
        <begin position="98"/>
        <end position="123"/>
    </location>
</feature>
<keyword evidence="1" id="KW-1133">Transmembrane helix</keyword>
<keyword evidence="1" id="KW-0812">Transmembrane</keyword>
<sequence length="176" mass="19208">MSHDLHKRELLTVSGFFSEQKQVDAVLSVCLQRGIPRDLIDLALSEAAARRFGNLKAGRNTDNWFAWTGRGALIGLLTSALLTLGIILINGYEVSKQLAFIQLLGPDIGVVLGAILGAAYGWVHEDETNLWMKRAAGRDDAMLLLVYLQPGDEAARLSEIFSHYGGQNIIAESMPS</sequence>
<keyword evidence="3" id="KW-1185">Reference proteome</keyword>
<reference evidence="3" key="1">
    <citation type="submission" date="2017-06" db="EMBL/GenBank/DDBJ databases">
        <authorList>
            <person name="Varghese N."/>
            <person name="Submissions S."/>
        </authorList>
    </citation>
    <scope>NUCLEOTIDE SEQUENCE [LARGE SCALE GENOMIC DNA]</scope>
    <source>
        <strain evidence="3">Ca-68</strain>
    </source>
</reference>
<dbReference type="RefSeq" id="WP_089375573.1">
    <property type="nucleotide sequence ID" value="NZ_FZOA01000005.1"/>
</dbReference>
<dbReference type="OrthoDB" id="8536915at2"/>
<keyword evidence="1" id="KW-0472">Membrane</keyword>
<protein>
    <submittedName>
        <fullName evidence="2">Uncharacterized protein</fullName>
    </submittedName>
</protein>
<evidence type="ECO:0000313" key="3">
    <source>
        <dbReference type="Proteomes" id="UP000198305"/>
    </source>
</evidence>
<feature type="transmembrane region" description="Helical" evidence="1">
    <location>
        <begin position="72"/>
        <end position="92"/>
    </location>
</feature>
<gene>
    <name evidence="2" type="ORF">SAMN05192560_1481</name>
</gene>
<organism evidence="2 3">
    <name type="scientific">Methylobacillus rhizosphaerae</name>
    <dbReference type="NCBI Taxonomy" id="551994"/>
    <lineage>
        <taxon>Bacteria</taxon>
        <taxon>Pseudomonadati</taxon>
        <taxon>Pseudomonadota</taxon>
        <taxon>Betaproteobacteria</taxon>
        <taxon>Nitrosomonadales</taxon>
        <taxon>Methylophilaceae</taxon>
        <taxon>Methylobacillus</taxon>
    </lineage>
</organism>
<accession>A0A238ZRX4</accession>
<name>A0A238ZRX4_9PROT</name>